<protein>
    <recommendedName>
        <fullName evidence="9">C2H2-type domain-containing protein</fullName>
    </recommendedName>
</protein>
<evidence type="ECO:0000256" key="8">
    <source>
        <dbReference type="PROSITE-ProRule" id="PRU00042"/>
    </source>
</evidence>
<dbReference type="EMBL" id="JAEACU010000003">
    <property type="protein sequence ID" value="KAH7537152.1"/>
    <property type="molecule type" value="Genomic_DNA"/>
</dbReference>
<sequence>MEEEAHHKYWIWMMKRKQNDDNPLMNYSSLSGTSSWDDKAFTQEYSSSATRCVEGYIWPPRSYSCSFCMREFRSAQALGGHMNVHRRDRAMLKQSILDSKLGSERNLREEEDLMWLGRDNDDDDDDDNHVETDLCVGLNSVVGRNYKRTKMAMPPPPPLPFFIKHCHLQSEVIELKVGSSMEDLDLELRLGDSPNVN</sequence>
<evidence type="ECO:0000256" key="6">
    <source>
        <dbReference type="ARBA" id="ARBA00023163"/>
    </source>
</evidence>
<dbReference type="GO" id="GO:0005634">
    <property type="term" value="C:nucleus"/>
    <property type="evidence" value="ECO:0007669"/>
    <property type="project" value="UniProtKB-SubCell"/>
</dbReference>
<evidence type="ECO:0000313" key="11">
    <source>
        <dbReference type="Proteomes" id="UP000813462"/>
    </source>
</evidence>
<organism evidence="10 11">
    <name type="scientific">Ziziphus jujuba var. spinosa</name>
    <dbReference type="NCBI Taxonomy" id="714518"/>
    <lineage>
        <taxon>Eukaryota</taxon>
        <taxon>Viridiplantae</taxon>
        <taxon>Streptophyta</taxon>
        <taxon>Embryophyta</taxon>
        <taxon>Tracheophyta</taxon>
        <taxon>Spermatophyta</taxon>
        <taxon>Magnoliopsida</taxon>
        <taxon>eudicotyledons</taxon>
        <taxon>Gunneridae</taxon>
        <taxon>Pentapetalae</taxon>
        <taxon>rosids</taxon>
        <taxon>fabids</taxon>
        <taxon>Rosales</taxon>
        <taxon>Rhamnaceae</taxon>
        <taxon>Paliureae</taxon>
        <taxon>Ziziphus</taxon>
    </lineage>
</organism>
<keyword evidence="4" id="KW-0862">Zinc</keyword>
<dbReference type="PANTHER" id="PTHR45801">
    <property type="entry name" value="OS07G0101800 PROTEIN"/>
    <property type="match status" value="1"/>
</dbReference>
<dbReference type="GO" id="GO:0008270">
    <property type="term" value="F:zinc ion binding"/>
    <property type="evidence" value="ECO:0007669"/>
    <property type="project" value="UniProtKB-KW"/>
</dbReference>
<evidence type="ECO:0000256" key="2">
    <source>
        <dbReference type="ARBA" id="ARBA00022723"/>
    </source>
</evidence>
<dbReference type="Pfam" id="PF13912">
    <property type="entry name" value="zf-C2H2_6"/>
    <property type="match status" value="1"/>
</dbReference>
<dbReference type="PROSITE" id="PS00028">
    <property type="entry name" value="ZINC_FINGER_C2H2_1"/>
    <property type="match status" value="1"/>
</dbReference>
<dbReference type="SUPFAM" id="SSF57667">
    <property type="entry name" value="beta-beta-alpha zinc fingers"/>
    <property type="match status" value="1"/>
</dbReference>
<dbReference type="InterPro" id="IPR013087">
    <property type="entry name" value="Znf_C2H2_type"/>
</dbReference>
<dbReference type="PROSITE" id="PS50157">
    <property type="entry name" value="ZINC_FINGER_C2H2_2"/>
    <property type="match status" value="1"/>
</dbReference>
<keyword evidence="7" id="KW-0539">Nucleus</keyword>
<evidence type="ECO:0000313" key="10">
    <source>
        <dbReference type="EMBL" id="KAH7537152.1"/>
    </source>
</evidence>
<evidence type="ECO:0000256" key="5">
    <source>
        <dbReference type="ARBA" id="ARBA00023015"/>
    </source>
</evidence>
<evidence type="ECO:0000256" key="4">
    <source>
        <dbReference type="ARBA" id="ARBA00022833"/>
    </source>
</evidence>
<evidence type="ECO:0000256" key="3">
    <source>
        <dbReference type="ARBA" id="ARBA00022771"/>
    </source>
</evidence>
<keyword evidence="5" id="KW-0805">Transcription regulation</keyword>
<evidence type="ECO:0000259" key="9">
    <source>
        <dbReference type="PROSITE" id="PS50157"/>
    </source>
</evidence>
<feature type="domain" description="C2H2-type" evidence="9">
    <location>
        <begin position="63"/>
        <end position="90"/>
    </location>
</feature>
<comment type="caution">
    <text evidence="10">The sequence shown here is derived from an EMBL/GenBank/DDBJ whole genome shotgun (WGS) entry which is preliminary data.</text>
</comment>
<comment type="subcellular location">
    <subcellularLocation>
        <location evidence="1">Nucleus</location>
    </subcellularLocation>
</comment>
<keyword evidence="6" id="KW-0804">Transcription</keyword>
<gene>
    <name evidence="10" type="ORF">FEM48_Zijuj03G0061600</name>
</gene>
<evidence type="ECO:0000256" key="1">
    <source>
        <dbReference type="ARBA" id="ARBA00004123"/>
    </source>
</evidence>
<dbReference type="PANTHER" id="PTHR45801:SF119">
    <property type="entry name" value="ZINC FINGER PROTEIN 10-LIKE"/>
    <property type="match status" value="1"/>
</dbReference>
<name>A0A978VNM7_ZIZJJ</name>
<accession>A0A978VNM7</accession>
<proteinExistence type="predicted"/>
<dbReference type="InterPro" id="IPR036236">
    <property type="entry name" value="Znf_C2H2_sf"/>
</dbReference>
<evidence type="ECO:0000256" key="7">
    <source>
        <dbReference type="ARBA" id="ARBA00023242"/>
    </source>
</evidence>
<dbReference type="AlphaFoldDB" id="A0A978VNM7"/>
<keyword evidence="3 8" id="KW-0863">Zinc-finger</keyword>
<dbReference type="Gene3D" id="3.30.160.60">
    <property type="entry name" value="Classic Zinc Finger"/>
    <property type="match status" value="1"/>
</dbReference>
<keyword evidence="2" id="KW-0479">Metal-binding</keyword>
<dbReference type="InterPro" id="IPR052426">
    <property type="entry name" value="Plant_dev_regulator"/>
</dbReference>
<reference evidence="10" key="1">
    <citation type="journal article" date="2021" name="Front. Plant Sci.">
        <title>Chromosome-Scale Genome Assembly for Chinese Sour Jujube and Insights Into Its Genome Evolution and Domestication Signature.</title>
        <authorList>
            <person name="Shen L.-Y."/>
            <person name="Luo H."/>
            <person name="Wang X.-L."/>
            <person name="Wang X.-M."/>
            <person name="Qiu X.-J."/>
            <person name="Liu H."/>
            <person name="Zhou S.-S."/>
            <person name="Jia K.-H."/>
            <person name="Nie S."/>
            <person name="Bao Y.-T."/>
            <person name="Zhang R.-G."/>
            <person name="Yun Q.-Z."/>
            <person name="Chai Y.-H."/>
            <person name="Lu J.-Y."/>
            <person name="Li Y."/>
            <person name="Zhao S.-W."/>
            <person name="Mao J.-F."/>
            <person name="Jia S.-G."/>
            <person name="Mao Y.-M."/>
        </authorList>
    </citation>
    <scope>NUCLEOTIDE SEQUENCE</scope>
    <source>
        <strain evidence="10">AT0</strain>
        <tissue evidence="10">Leaf</tissue>
    </source>
</reference>
<dbReference type="Proteomes" id="UP000813462">
    <property type="component" value="Unassembled WGS sequence"/>
</dbReference>